<protein>
    <recommendedName>
        <fullName evidence="5 6">Small ribosomal subunit protein bS6</fullName>
    </recommendedName>
</protein>
<keyword evidence="6" id="KW-0699">rRNA-binding</keyword>
<name>A0A0M5ILF1_9BACT</name>
<dbReference type="GO" id="GO:0003735">
    <property type="term" value="F:structural constituent of ribosome"/>
    <property type="evidence" value="ECO:0007669"/>
    <property type="project" value="InterPro"/>
</dbReference>
<dbReference type="Pfam" id="PF01250">
    <property type="entry name" value="Ribosomal_S6"/>
    <property type="match status" value="1"/>
</dbReference>
<evidence type="ECO:0000313" key="8">
    <source>
        <dbReference type="Proteomes" id="UP000057158"/>
    </source>
</evidence>
<organism evidence="7 8">
    <name type="scientific">Desulfuromonas soudanensis</name>
    <dbReference type="NCBI Taxonomy" id="1603606"/>
    <lineage>
        <taxon>Bacteria</taxon>
        <taxon>Pseudomonadati</taxon>
        <taxon>Thermodesulfobacteriota</taxon>
        <taxon>Desulfuromonadia</taxon>
        <taxon>Desulfuromonadales</taxon>
        <taxon>Desulfuromonadaceae</taxon>
        <taxon>Desulfuromonas</taxon>
    </lineage>
</organism>
<dbReference type="RefSeq" id="WP_053551430.1">
    <property type="nucleotide sequence ID" value="NZ_CP010802.1"/>
</dbReference>
<dbReference type="Gene3D" id="3.30.70.60">
    <property type="match status" value="1"/>
</dbReference>
<evidence type="ECO:0000256" key="6">
    <source>
        <dbReference type="HAMAP-Rule" id="MF_00360"/>
    </source>
</evidence>
<dbReference type="InterPro" id="IPR000529">
    <property type="entry name" value="Ribosomal_bS6"/>
</dbReference>
<dbReference type="GO" id="GO:0005737">
    <property type="term" value="C:cytoplasm"/>
    <property type="evidence" value="ECO:0007669"/>
    <property type="project" value="UniProtKB-ARBA"/>
</dbReference>
<dbReference type="SUPFAM" id="SSF54995">
    <property type="entry name" value="Ribosomal protein S6"/>
    <property type="match status" value="1"/>
</dbReference>
<dbReference type="STRING" id="1603606.DSOUD_2673"/>
<dbReference type="CDD" id="cd00473">
    <property type="entry name" value="bS6"/>
    <property type="match status" value="1"/>
</dbReference>
<dbReference type="GO" id="GO:1990904">
    <property type="term" value="C:ribonucleoprotein complex"/>
    <property type="evidence" value="ECO:0007669"/>
    <property type="project" value="UniProtKB-KW"/>
</dbReference>
<dbReference type="EMBL" id="CP010802">
    <property type="protein sequence ID" value="ALC17424.1"/>
    <property type="molecule type" value="Genomic_DNA"/>
</dbReference>
<gene>
    <name evidence="6 7" type="primary">rpsF</name>
    <name evidence="7" type="ORF">DSOUD_2673</name>
</gene>
<evidence type="ECO:0000256" key="3">
    <source>
        <dbReference type="ARBA" id="ARBA00023274"/>
    </source>
</evidence>
<reference evidence="7 8" key="1">
    <citation type="submission" date="2015-07" db="EMBL/GenBank/DDBJ databases">
        <title>Isolation and Genomic Characterization of a Novel Halophilic Metal-Reducing Deltaproteobacterium from the Deep Subsurface.</title>
        <authorList>
            <person name="Badalamenti J.P."/>
            <person name="Summers Z.M."/>
            <person name="Gralnick J.A."/>
            <person name="Bond D.R."/>
        </authorList>
    </citation>
    <scope>NUCLEOTIDE SEQUENCE [LARGE SCALE GENOMIC DNA]</scope>
    <source>
        <strain evidence="7 8">WTL</strain>
    </source>
</reference>
<dbReference type="GO" id="GO:0070181">
    <property type="term" value="F:small ribosomal subunit rRNA binding"/>
    <property type="evidence" value="ECO:0007669"/>
    <property type="project" value="TreeGrafter"/>
</dbReference>
<keyword evidence="3 6" id="KW-0687">Ribonucleoprotein</keyword>
<dbReference type="Proteomes" id="UP000057158">
    <property type="component" value="Chromosome"/>
</dbReference>
<proteinExistence type="inferred from homology"/>
<evidence type="ECO:0000256" key="4">
    <source>
        <dbReference type="ARBA" id="ARBA00035104"/>
    </source>
</evidence>
<dbReference type="InterPro" id="IPR014717">
    <property type="entry name" value="Transl_elong_EF1B/ribsomal_bS6"/>
</dbReference>
<dbReference type="InterPro" id="IPR035980">
    <property type="entry name" value="Ribosomal_bS6_sf"/>
</dbReference>
<dbReference type="AlphaFoldDB" id="A0A0M5ILF1"/>
<keyword evidence="6" id="KW-0694">RNA-binding</keyword>
<dbReference type="KEGG" id="des:DSOUD_2673"/>
<dbReference type="OrthoDB" id="9812702at2"/>
<sequence length="122" mass="13825">MRTYETIIIVHPEMVGDEYAAIVEKFKKVLIDQGSEILKFDEWGTRKLAYMVKKQGRGTYLYVAYKAPAPAIKEFERRMRIDESIIKFQTVHLEKGLTIAPVAAVAEGTPSEDEGEETEAEA</sequence>
<keyword evidence="8" id="KW-1185">Reference proteome</keyword>
<evidence type="ECO:0000256" key="2">
    <source>
        <dbReference type="ARBA" id="ARBA00022980"/>
    </source>
</evidence>
<dbReference type="PATRIC" id="fig|1603606.3.peg.2905"/>
<dbReference type="NCBIfam" id="TIGR00166">
    <property type="entry name" value="S6"/>
    <property type="match status" value="1"/>
</dbReference>
<comment type="similarity">
    <text evidence="1 6">Belongs to the bacterial ribosomal protein bS6 family.</text>
</comment>
<dbReference type="PANTHER" id="PTHR21011">
    <property type="entry name" value="MITOCHONDRIAL 28S RIBOSOMAL PROTEIN S6"/>
    <property type="match status" value="1"/>
</dbReference>
<dbReference type="GO" id="GO:0005840">
    <property type="term" value="C:ribosome"/>
    <property type="evidence" value="ECO:0007669"/>
    <property type="project" value="UniProtKB-KW"/>
</dbReference>
<comment type="function">
    <text evidence="4 6">Binds together with bS18 to 16S ribosomal RNA.</text>
</comment>
<evidence type="ECO:0000256" key="1">
    <source>
        <dbReference type="ARBA" id="ARBA00009512"/>
    </source>
</evidence>
<evidence type="ECO:0000313" key="7">
    <source>
        <dbReference type="EMBL" id="ALC17424.1"/>
    </source>
</evidence>
<dbReference type="InterPro" id="IPR020814">
    <property type="entry name" value="Ribosomal_S6_plastid/chlpt"/>
</dbReference>
<dbReference type="HAMAP" id="MF_00360">
    <property type="entry name" value="Ribosomal_bS6"/>
    <property type="match status" value="1"/>
</dbReference>
<dbReference type="GO" id="GO:0006412">
    <property type="term" value="P:translation"/>
    <property type="evidence" value="ECO:0007669"/>
    <property type="project" value="UniProtKB-UniRule"/>
</dbReference>
<dbReference type="PANTHER" id="PTHR21011:SF1">
    <property type="entry name" value="SMALL RIBOSOMAL SUBUNIT PROTEIN BS6M"/>
    <property type="match status" value="1"/>
</dbReference>
<keyword evidence="2 6" id="KW-0689">Ribosomal protein</keyword>
<evidence type="ECO:0000256" key="5">
    <source>
        <dbReference type="ARBA" id="ARBA00035294"/>
    </source>
</evidence>
<accession>A0A0M5ILF1</accession>